<evidence type="ECO:0000259" key="4">
    <source>
        <dbReference type="Pfam" id="PF11611"/>
    </source>
</evidence>
<dbReference type="KEGG" id="dni:HX89_10830"/>
<dbReference type="GeneID" id="41841594"/>
<feature type="compositionally biased region" description="Low complexity" evidence="2">
    <location>
        <begin position="32"/>
        <end position="96"/>
    </location>
</feature>
<dbReference type="Proteomes" id="UP000027986">
    <property type="component" value="Chromosome"/>
</dbReference>
<dbReference type="RefSeq" id="WP_038569086.1">
    <property type="nucleotide sequence ID" value="NZ_CP008889.1"/>
</dbReference>
<reference evidence="5 6" key="1">
    <citation type="submission" date="2014-07" db="EMBL/GenBank/DDBJ databases">
        <title>Genome Sequencing of Dermacoccus nishinomiyaensis.</title>
        <authorList>
            <person name="Hong K.W."/>
            <person name="Chan K.G."/>
        </authorList>
    </citation>
    <scope>NUCLEOTIDE SEQUENCE [LARGE SCALE GENOMIC DNA]</scope>
    <source>
        <strain evidence="5 6">M25</strain>
    </source>
</reference>
<dbReference type="OrthoDB" id="9993056at2"/>
<dbReference type="PROSITE" id="PS51257">
    <property type="entry name" value="PROKAR_LIPOPROTEIN"/>
    <property type="match status" value="1"/>
</dbReference>
<dbReference type="Gene3D" id="2.60.40.1240">
    <property type="match status" value="1"/>
</dbReference>
<evidence type="ECO:0000256" key="3">
    <source>
        <dbReference type="SAM" id="SignalP"/>
    </source>
</evidence>
<organism evidence="5 6">
    <name type="scientific">Dermacoccus nishinomiyaensis</name>
    <dbReference type="NCBI Taxonomy" id="1274"/>
    <lineage>
        <taxon>Bacteria</taxon>
        <taxon>Bacillati</taxon>
        <taxon>Actinomycetota</taxon>
        <taxon>Actinomycetes</taxon>
        <taxon>Micrococcales</taxon>
        <taxon>Dermacoccaceae</taxon>
        <taxon>Dermacoccus</taxon>
    </lineage>
</organism>
<feature type="chain" id="PRO_5001706377" description="DUF4352 domain-containing protein" evidence="3">
    <location>
        <begin position="24"/>
        <end position="224"/>
    </location>
</feature>
<keyword evidence="1 3" id="KW-0732">Signal</keyword>
<dbReference type="EMBL" id="CP008889">
    <property type="protein sequence ID" value="AIF41351.1"/>
    <property type="molecule type" value="Genomic_DNA"/>
</dbReference>
<dbReference type="HOGENOM" id="CLU_1233386_0_0_11"/>
<dbReference type="Pfam" id="PF11611">
    <property type="entry name" value="DUF4352"/>
    <property type="match status" value="1"/>
</dbReference>
<dbReference type="AlphaFoldDB" id="A0A075JGL5"/>
<accession>A0A075JGL5</accession>
<gene>
    <name evidence="5" type="ORF">HX89_10830</name>
</gene>
<protein>
    <recommendedName>
        <fullName evidence="4">DUF4352 domain-containing protein</fullName>
    </recommendedName>
</protein>
<evidence type="ECO:0000256" key="2">
    <source>
        <dbReference type="SAM" id="MobiDB-lite"/>
    </source>
</evidence>
<feature type="compositionally biased region" description="Basic and acidic residues" evidence="2">
    <location>
        <begin position="100"/>
        <end position="111"/>
    </location>
</feature>
<evidence type="ECO:0000256" key="1">
    <source>
        <dbReference type="ARBA" id="ARBA00022729"/>
    </source>
</evidence>
<dbReference type="InterPro" id="IPR029050">
    <property type="entry name" value="Immunoprotect_excell_Ig-like"/>
</dbReference>
<feature type="signal peptide" evidence="3">
    <location>
        <begin position="1"/>
        <end position="23"/>
    </location>
</feature>
<name>A0A075JGL5_9MICO</name>
<feature type="domain" description="DUF4352" evidence="4">
    <location>
        <begin position="100"/>
        <end position="209"/>
    </location>
</feature>
<feature type="region of interest" description="Disordered" evidence="2">
    <location>
        <begin position="32"/>
        <end position="111"/>
    </location>
</feature>
<evidence type="ECO:0000313" key="5">
    <source>
        <dbReference type="EMBL" id="AIF41351.1"/>
    </source>
</evidence>
<proteinExistence type="predicted"/>
<sequence length="224" mass="22736">MKTTARTMGLALLAGTMPLGMSACTQVEGGASQATSAANSAAPSVASAAGEATSAAPSATSPASTPDQSSSAAAPTTSESPSSDTGTGDSGDASGPKTGKVGEEVKTKEMSAKVNKIADPITPENDFDKPGNGNHFVAVNITMTNLGDKNLNAGTTCLKVKLDDNTSAREDFASYGQRLDYGTLYKGDTTTGDVVYKVPNGKKIKTIDVKCGYGDEQAIRIQAK</sequence>
<evidence type="ECO:0000313" key="6">
    <source>
        <dbReference type="Proteomes" id="UP000027986"/>
    </source>
</evidence>
<dbReference type="InterPro" id="IPR029051">
    <property type="entry name" value="DUF4352"/>
</dbReference>
<keyword evidence="6" id="KW-1185">Reference proteome</keyword>